<proteinExistence type="inferred from homology"/>
<evidence type="ECO:0000256" key="2">
    <source>
        <dbReference type="ARBA" id="ARBA00007534"/>
    </source>
</evidence>
<evidence type="ECO:0000313" key="13">
    <source>
        <dbReference type="EMBL" id="KAK8859947.1"/>
    </source>
</evidence>
<keyword evidence="6 12" id="KW-0732">Signal</keyword>
<reference evidence="13 14" key="1">
    <citation type="journal article" date="2024" name="IMA Fungus">
        <title>Apiospora arundinis, a panoply of carbohydrate-active enzymes and secondary metabolites.</title>
        <authorList>
            <person name="Sorensen T."/>
            <person name="Petersen C."/>
            <person name="Muurmann A.T."/>
            <person name="Christiansen J.V."/>
            <person name="Brundto M.L."/>
            <person name="Overgaard C.K."/>
            <person name="Boysen A.T."/>
            <person name="Wollenberg R.D."/>
            <person name="Larsen T.O."/>
            <person name="Sorensen J.L."/>
            <person name="Nielsen K.L."/>
            <person name="Sondergaard T.E."/>
        </authorList>
    </citation>
    <scope>NUCLEOTIDE SEQUENCE [LARGE SCALE GENOMIC DNA]</scope>
    <source>
        <strain evidence="13 14">AAU 773</strain>
    </source>
</reference>
<gene>
    <name evidence="13" type="ORF">PGQ11_010681</name>
</gene>
<comment type="similarity">
    <text evidence="2">Belongs to the cutinase family.</text>
</comment>
<keyword evidence="4" id="KW-0719">Serine esterase</keyword>
<evidence type="ECO:0000256" key="7">
    <source>
        <dbReference type="ARBA" id="ARBA00022801"/>
    </source>
</evidence>
<dbReference type="PANTHER" id="PTHR48250">
    <property type="entry name" value="CUTINASE 2-RELATED"/>
    <property type="match status" value="1"/>
</dbReference>
<dbReference type="InterPro" id="IPR043579">
    <property type="entry name" value="CUTINASE_2"/>
</dbReference>
<keyword evidence="14" id="KW-1185">Reference proteome</keyword>
<feature type="region of interest" description="Disordered" evidence="11">
    <location>
        <begin position="223"/>
        <end position="257"/>
    </location>
</feature>
<evidence type="ECO:0000256" key="3">
    <source>
        <dbReference type="ARBA" id="ARBA00013095"/>
    </source>
</evidence>
<evidence type="ECO:0000256" key="9">
    <source>
        <dbReference type="ARBA" id="ARBA00023157"/>
    </source>
</evidence>
<dbReference type="InterPro" id="IPR011150">
    <property type="entry name" value="Cutinase_monf"/>
</dbReference>
<dbReference type="SMART" id="SM01110">
    <property type="entry name" value="Cutinase"/>
    <property type="match status" value="1"/>
</dbReference>
<keyword evidence="7" id="KW-0378">Hydrolase</keyword>
<evidence type="ECO:0000256" key="4">
    <source>
        <dbReference type="ARBA" id="ARBA00022487"/>
    </source>
</evidence>
<protein>
    <recommendedName>
        <fullName evidence="3">cutinase</fullName>
        <ecNumber evidence="3">3.1.1.74</ecNumber>
    </recommendedName>
</protein>
<dbReference type="PROSITE" id="PS00931">
    <property type="entry name" value="CUTINASE_2"/>
    <property type="match status" value="1"/>
</dbReference>
<evidence type="ECO:0000256" key="6">
    <source>
        <dbReference type="ARBA" id="ARBA00022729"/>
    </source>
</evidence>
<comment type="caution">
    <text evidence="13">The sequence shown here is derived from an EMBL/GenBank/DDBJ whole genome shotgun (WGS) entry which is preliminary data.</text>
</comment>
<organism evidence="13 14">
    <name type="scientific">Apiospora arundinis</name>
    <dbReference type="NCBI Taxonomy" id="335852"/>
    <lineage>
        <taxon>Eukaryota</taxon>
        <taxon>Fungi</taxon>
        <taxon>Dikarya</taxon>
        <taxon>Ascomycota</taxon>
        <taxon>Pezizomycotina</taxon>
        <taxon>Sordariomycetes</taxon>
        <taxon>Xylariomycetidae</taxon>
        <taxon>Amphisphaeriales</taxon>
        <taxon>Apiosporaceae</taxon>
        <taxon>Apiospora</taxon>
    </lineage>
</organism>
<dbReference type="PANTHER" id="PTHR48250:SF3">
    <property type="entry name" value="CUTINASE 1-RELATED"/>
    <property type="match status" value="1"/>
</dbReference>
<evidence type="ECO:0000256" key="8">
    <source>
        <dbReference type="ARBA" id="ARBA00023026"/>
    </source>
</evidence>
<dbReference type="InterPro" id="IPR029058">
    <property type="entry name" value="AB_hydrolase_fold"/>
</dbReference>
<dbReference type="Proteomes" id="UP001390339">
    <property type="component" value="Unassembled WGS sequence"/>
</dbReference>
<dbReference type="EC" id="3.1.1.74" evidence="3"/>
<dbReference type="Gene3D" id="3.40.50.1820">
    <property type="entry name" value="alpha/beta hydrolase"/>
    <property type="match status" value="1"/>
</dbReference>
<evidence type="ECO:0000256" key="11">
    <source>
        <dbReference type="SAM" id="MobiDB-lite"/>
    </source>
</evidence>
<dbReference type="Pfam" id="PF01083">
    <property type="entry name" value="Cutinase"/>
    <property type="match status" value="1"/>
</dbReference>
<evidence type="ECO:0000256" key="12">
    <source>
        <dbReference type="SAM" id="SignalP"/>
    </source>
</evidence>
<dbReference type="SUPFAM" id="SSF53474">
    <property type="entry name" value="alpha/beta-Hydrolases"/>
    <property type="match status" value="1"/>
</dbReference>
<keyword evidence="8" id="KW-0843">Virulence</keyword>
<keyword evidence="9" id="KW-1015">Disulfide bond</keyword>
<evidence type="ECO:0000313" key="14">
    <source>
        <dbReference type="Proteomes" id="UP001390339"/>
    </source>
</evidence>
<feature type="signal peptide" evidence="12">
    <location>
        <begin position="1"/>
        <end position="16"/>
    </location>
</feature>
<dbReference type="InterPro" id="IPR000675">
    <property type="entry name" value="Cutinase/axe"/>
</dbReference>
<dbReference type="PRINTS" id="PR00129">
    <property type="entry name" value="CUTINASE"/>
</dbReference>
<feature type="chain" id="PRO_5045871024" description="cutinase" evidence="12">
    <location>
        <begin position="17"/>
        <end position="257"/>
    </location>
</feature>
<comment type="subcellular location">
    <subcellularLocation>
        <location evidence="1">Secreted</location>
    </subcellularLocation>
</comment>
<comment type="catalytic activity">
    <reaction evidence="10">
        <text>cutin + H2O = cutin monomers.</text>
        <dbReference type="EC" id="3.1.1.74"/>
    </reaction>
</comment>
<keyword evidence="5" id="KW-0964">Secreted</keyword>
<dbReference type="EMBL" id="JAPCWZ010000006">
    <property type="protein sequence ID" value="KAK8859947.1"/>
    <property type="molecule type" value="Genomic_DNA"/>
</dbReference>
<evidence type="ECO:0000256" key="1">
    <source>
        <dbReference type="ARBA" id="ARBA00004613"/>
    </source>
</evidence>
<evidence type="ECO:0000256" key="10">
    <source>
        <dbReference type="ARBA" id="ARBA00034045"/>
    </source>
</evidence>
<name>A0ABR2IBJ9_9PEZI</name>
<accession>A0ABR2IBJ9</accession>
<evidence type="ECO:0000256" key="5">
    <source>
        <dbReference type="ARBA" id="ARBA00022525"/>
    </source>
</evidence>
<sequence>MRTLLPVLAVISAAWAQTWTTGWDSKEFLQYGCKPVMFFFAKATFEPGNMGNTVGPRVSNALKSAFGVANVATEGIDYWGLPLGNFYPGGAPPWGITEMAQLLTAASACNQSEIIVAGYSQGAALTHRAVQSLPAAVKSKIAGIVTFGDTQTLQDGGRILGFPTNKTLIICNIGDVVCTGTLLVYPVHLDYVKWVPTAVAYLIEKLLEADARDPFMGLGGNMAGGENVTTPPQVPEPSAWPSGWTGSVAPMPTPSNG</sequence>